<dbReference type="AlphaFoldDB" id="A0A6N7YQA4"/>
<keyword evidence="1" id="KW-0812">Transmembrane</keyword>
<dbReference type="PROSITE" id="PS50146">
    <property type="entry name" value="DAGK"/>
    <property type="match status" value="1"/>
</dbReference>
<dbReference type="Pfam" id="PF00781">
    <property type="entry name" value="DAGK_cat"/>
    <property type="match status" value="1"/>
</dbReference>
<dbReference type="InterPro" id="IPR016064">
    <property type="entry name" value="NAD/diacylglycerol_kinase_sf"/>
</dbReference>
<protein>
    <submittedName>
        <fullName evidence="3">Diacylglycerol kinase</fullName>
    </submittedName>
</protein>
<feature type="transmembrane region" description="Helical" evidence="1">
    <location>
        <begin position="16"/>
        <end position="37"/>
    </location>
</feature>
<feature type="domain" description="DAGKc" evidence="2">
    <location>
        <begin position="126"/>
        <end position="253"/>
    </location>
</feature>
<keyword evidence="4" id="KW-1185">Reference proteome</keyword>
<keyword evidence="3" id="KW-0808">Transferase</keyword>
<dbReference type="Gene3D" id="3.40.50.10330">
    <property type="entry name" value="Probable inorganic polyphosphate/atp-NAD kinase, domain 1"/>
    <property type="match status" value="1"/>
</dbReference>
<feature type="transmembrane region" description="Helical" evidence="1">
    <location>
        <begin position="69"/>
        <end position="85"/>
    </location>
</feature>
<organism evidence="3 4">
    <name type="scientific">Amycolatopsis pithecellobii</name>
    <dbReference type="NCBI Taxonomy" id="664692"/>
    <lineage>
        <taxon>Bacteria</taxon>
        <taxon>Bacillati</taxon>
        <taxon>Actinomycetota</taxon>
        <taxon>Actinomycetes</taxon>
        <taxon>Pseudonocardiales</taxon>
        <taxon>Pseudonocardiaceae</taxon>
        <taxon>Amycolatopsis</taxon>
    </lineage>
</organism>
<evidence type="ECO:0000313" key="4">
    <source>
        <dbReference type="Proteomes" id="UP000440096"/>
    </source>
</evidence>
<evidence type="ECO:0000256" key="1">
    <source>
        <dbReference type="SAM" id="Phobius"/>
    </source>
</evidence>
<evidence type="ECO:0000259" key="2">
    <source>
        <dbReference type="PROSITE" id="PS50146"/>
    </source>
</evidence>
<keyword evidence="1" id="KW-1133">Transmembrane helix</keyword>
<proteinExistence type="predicted"/>
<dbReference type="InterPro" id="IPR017438">
    <property type="entry name" value="ATP-NAD_kinase_N"/>
</dbReference>
<dbReference type="EMBL" id="WMBA01000018">
    <property type="protein sequence ID" value="MTD55197.1"/>
    <property type="molecule type" value="Genomic_DNA"/>
</dbReference>
<dbReference type="Gene3D" id="2.60.200.40">
    <property type="match status" value="1"/>
</dbReference>
<feature type="transmembrane region" description="Helical" evidence="1">
    <location>
        <begin position="91"/>
        <end position="112"/>
    </location>
</feature>
<comment type="caution">
    <text evidence="3">The sequence shown here is derived from an EMBL/GenBank/DDBJ whole genome shotgun (WGS) entry which is preliminary data.</text>
</comment>
<keyword evidence="3" id="KW-0418">Kinase</keyword>
<dbReference type="InterPro" id="IPR001206">
    <property type="entry name" value="Diacylglycerol_kinase_cat_dom"/>
</dbReference>
<evidence type="ECO:0000313" key="3">
    <source>
        <dbReference type="EMBL" id="MTD55197.1"/>
    </source>
</evidence>
<dbReference type="Proteomes" id="UP000440096">
    <property type="component" value="Unassembled WGS sequence"/>
</dbReference>
<sequence>MAGRVPGEGYSPSRRVAAAIALLCLPAAVAAVVWSLVRSPLQLALGLALVVVAVLAAWTALVHHGISRLLATVAAVVALAATTALPEARVVVVLAAVTGLTVLAAAAAKFAIARDLAPATNGHAVGPARHGVLLMNPKSGGGKVVRFGLEQKARELGITPIVLQRGDDLRKLAEQAVADGADVLGMAGGDGSQALTADVARQHGVAFVCVPAGTRNHFALDLGLDRDDVPAALAAFGDAVERRVDLALLGDRVFVNNVSLGVYATVVQSAAYRDAKLATTTQILPELLGPDAPGFDLRFARPDGSHARTADVVLVSNGVYHLNSFAGLGTRTSLEAGVLGVVTLDVDRARDVPALLSAEAAGKPGRFRGYHDWTAREFEIGSGQPLLDVGVDGEALRLPPPLRFRSLPGALRVRTPVDAGAAAAAPPVHSTAAVTALWRVLRDRPVRGPE</sequence>
<keyword evidence="1" id="KW-0472">Membrane</keyword>
<dbReference type="GO" id="GO:0016301">
    <property type="term" value="F:kinase activity"/>
    <property type="evidence" value="ECO:0007669"/>
    <property type="project" value="UniProtKB-KW"/>
</dbReference>
<accession>A0A6N7YQA4</accession>
<reference evidence="3 4" key="1">
    <citation type="submission" date="2019-11" db="EMBL/GenBank/DDBJ databases">
        <title>Draft genome of Amycolatopsis RM579.</title>
        <authorList>
            <person name="Duangmal K."/>
            <person name="Mingma R."/>
        </authorList>
    </citation>
    <scope>NUCLEOTIDE SEQUENCE [LARGE SCALE GENOMIC DNA]</scope>
    <source>
        <strain evidence="3 4">RM579</strain>
    </source>
</reference>
<dbReference type="SUPFAM" id="SSF111331">
    <property type="entry name" value="NAD kinase/diacylglycerol kinase-like"/>
    <property type="match status" value="1"/>
</dbReference>
<name>A0A6N7YQA4_9PSEU</name>
<feature type="transmembrane region" description="Helical" evidence="1">
    <location>
        <begin position="43"/>
        <end position="62"/>
    </location>
</feature>
<gene>
    <name evidence="3" type="ORF">GKO32_14570</name>
</gene>
<dbReference type="RefSeq" id="WP_154757393.1">
    <property type="nucleotide sequence ID" value="NZ_WMBA01000018.1"/>
</dbReference>
<dbReference type="OrthoDB" id="3208200at2"/>